<evidence type="ECO:0000313" key="7">
    <source>
        <dbReference type="RefSeq" id="XP_036365904.1"/>
    </source>
</evidence>
<feature type="compositionally biased region" description="Polar residues" evidence="4">
    <location>
        <begin position="2749"/>
        <end position="2764"/>
    </location>
</feature>
<feature type="compositionally biased region" description="Basic and acidic residues" evidence="4">
    <location>
        <begin position="1029"/>
        <end position="1048"/>
    </location>
</feature>
<feature type="region of interest" description="Disordered" evidence="4">
    <location>
        <begin position="2206"/>
        <end position="2234"/>
    </location>
</feature>
<evidence type="ECO:0000256" key="2">
    <source>
        <dbReference type="PROSITE-ProRule" id="PRU00035"/>
    </source>
</evidence>
<feature type="region of interest" description="Disordered" evidence="4">
    <location>
        <begin position="2134"/>
        <end position="2156"/>
    </location>
</feature>
<evidence type="ECO:0000256" key="4">
    <source>
        <dbReference type="SAM" id="MobiDB-lite"/>
    </source>
</evidence>
<feature type="compositionally biased region" description="Low complexity" evidence="4">
    <location>
        <begin position="2713"/>
        <end position="2723"/>
    </location>
</feature>
<feature type="region of interest" description="Disordered" evidence="4">
    <location>
        <begin position="2749"/>
        <end position="2773"/>
    </location>
</feature>
<feature type="compositionally biased region" description="Basic and acidic residues" evidence="4">
    <location>
        <begin position="621"/>
        <end position="631"/>
    </location>
</feature>
<dbReference type="SMART" id="SM00297">
    <property type="entry name" value="BROMO"/>
    <property type="match status" value="1"/>
</dbReference>
<keyword evidence="1 2" id="KW-0103">Bromodomain</keyword>
<feature type="compositionally biased region" description="Low complexity" evidence="4">
    <location>
        <begin position="63"/>
        <end position="89"/>
    </location>
</feature>
<dbReference type="Pfam" id="PF23450">
    <property type="entry name" value="KIAA2026_hel"/>
    <property type="match status" value="1"/>
</dbReference>
<evidence type="ECO:0000256" key="1">
    <source>
        <dbReference type="ARBA" id="ARBA00023117"/>
    </source>
</evidence>
<dbReference type="PANTHER" id="PTHR31095">
    <property type="entry name" value="RIKEN CDNA 9930021J03 GENE"/>
    <property type="match status" value="1"/>
</dbReference>
<evidence type="ECO:0000313" key="6">
    <source>
        <dbReference type="Proteomes" id="UP000515154"/>
    </source>
</evidence>
<dbReference type="InterPro" id="IPR001487">
    <property type="entry name" value="Bromodomain"/>
</dbReference>
<feature type="compositionally biased region" description="Acidic residues" evidence="4">
    <location>
        <begin position="607"/>
        <end position="620"/>
    </location>
</feature>
<dbReference type="Pfam" id="PF00439">
    <property type="entry name" value="Bromodomain"/>
    <property type="match status" value="1"/>
</dbReference>
<dbReference type="InterPro" id="IPR056522">
    <property type="entry name" value="KIAA2026_hel"/>
</dbReference>
<feature type="compositionally biased region" description="Low complexity" evidence="4">
    <location>
        <begin position="35"/>
        <end position="46"/>
    </location>
</feature>
<organism evidence="6 7">
    <name type="scientific">Octopus sinensis</name>
    <name type="common">East Asian common octopus</name>
    <dbReference type="NCBI Taxonomy" id="2607531"/>
    <lineage>
        <taxon>Eukaryota</taxon>
        <taxon>Metazoa</taxon>
        <taxon>Spiralia</taxon>
        <taxon>Lophotrochozoa</taxon>
        <taxon>Mollusca</taxon>
        <taxon>Cephalopoda</taxon>
        <taxon>Coleoidea</taxon>
        <taxon>Octopodiformes</taxon>
        <taxon>Octopoda</taxon>
        <taxon>Incirrata</taxon>
        <taxon>Octopodidae</taxon>
        <taxon>Octopus</taxon>
    </lineage>
</organism>
<feature type="region of interest" description="Disordered" evidence="4">
    <location>
        <begin position="600"/>
        <end position="670"/>
    </location>
</feature>
<feature type="compositionally biased region" description="Polar residues" evidence="4">
    <location>
        <begin position="1063"/>
        <end position="1084"/>
    </location>
</feature>
<feature type="region of interest" description="Disordered" evidence="4">
    <location>
        <begin position="2287"/>
        <end position="2312"/>
    </location>
</feature>
<dbReference type="Proteomes" id="UP000515154">
    <property type="component" value="Linkage group LG16"/>
</dbReference>
<dbReference type="PANTHER" id="PTHR31095:SF3">
    <property type="entry name" value="RIKEN CDNA 9930021J03 GENE"/>
    <property type="match status" value="1"/>
</dbReference>
<dbReference type="InterPro" id="IPR036427">
    <property type="entry name" value="Bromodomain-like_sf"/>
</dbReference>
<keyword evidence="3" id="KW-0175">Coiled coil</keyword>
<accession>A0A7E6FDS9</accession>
<keyword evidence="6" id="KW-1185">Reference proteome</keyword>
<feature type="compositionally biased region" description="Low complexity" evidence="4">
    <location>
        <begin position="1049"/>
        <end position="1062"/>
    </location>
</feature>
<feature type="domain" description="Bromo" evidence="5">
    <location>
        <begin position="225"/>
        <end position="297"/>
    </location>
</feature>
<evidence type="ECO:0000256" key="3">
    <source>
        <dbReference type="SAM" id="Coils"/>
    </source>
</evidence>
<feature type="coiled-coil region" evidence="3">
    <location>
        <begin position="358"/>
        <end position="387"/>
    </location>
</feature>
<feature type="region of interest" description="Disordered" evidence="4">
    <location>
        <begin position="106"/>
        <end position="204"/>
    </location>
</feature>
<sequence>MQPRPRNCDSQSFPSCHPSLTYILNSERKITITLPIATLTTTTTTTNHSPPPEEARQPPPPTTTATTTSSSSSSSSWSSLSSLSSSSTTVQVAERHQTQETFIGVAAGDHDDDDDDDNSNSSNNNAMELNGDVDEDDDDDNDDDDDDDEEDDDDDEEEEEDNDDDDDGDEDEGNSNTDRSSPPASPTPHTTASTPTTTPLAPQKAPLNTELEHGYRILCELMADSNKAVNWPFLKAVDDSLPELEDYYERITNPMWMNKMRNSFETREYLSLTQFVADFRLMLENCYRYNGPDNYISKRGQRLETMFEQKLALLPRDLREKTTVKATSGHCTPEDIAVVAGLRRRTRAVAPHDSSALLNQLRHEEIAKEKEARKQQIEEKRAAQEAHVQEVNDWEDILLEQPLLSQMKAMWELPQIGHFLFLCQEPLYLAEVPQYELERCFLMTRESTTMQRIMSSLLSTPHQRSKLHNHRYRMPYRVWEEKLRQKVKNWYDVLEAYNGDTYKAAEKLGLDPFAYKVMGKRNPLRNKKYHQLSFYRKVWVMKSICDDILEHQEPLREAIELQPPEEQREYNLGRDAEGNVYIHFPQFCGADLRVYKHTPHLNQFPQNDDDTSTQEPPEEMESLKERNKEETVFEEDDDSNLKSRPSKKKRNKAQVSTEIISPPSSRPSRLRQKIKTVLPPTVISSEEEDSDYSFESLHKLGAPLRRGRKKRRTLDWSRNCFLDPWGSPINYLSNYSKNGAYRMPTYLKHPNNLKFNAKERLSNGASVLTDQCKIKCESKTDCKCLPDSNHCKVESEGDSSSNSCHCKHEEQSESNRALSDYKLSNGMVKQESGSHDCQSGVMCCAAEVKSECKPVMSDFCGQGVDGQGIKSVSFIKEEPLYNKVAFKRRPEKLKGKRGPKPFGLKGRSKMDFKKPHVKTKVVQDKLNGDIDSSVKEESEEESDVELVPDTNEFELIVDSVEELRDLVAKFAAQDPPSGSRGRKPKVKPPARKRCVIELHSRLNYLLKELEPWEAKLIQANRRARRKMKREQESFKEEQIRPTRKELRNSRSSHGSNSSAGKSTFSDKTPTNSTPSSKLRPSTLSKRNRGTLLSSSTSLLPIIDDDYPDVSSRGRLRKRRIIPNNIETDLNPKKRRLSKDNSSDLMRSKKSPNSAKGLKNVDQSTTASVTNSSGITVATAATISKVSVAGLITQTGLNVSGSEGNTVLTTVAALGKSSGIKQTSYPVIHQLLSSRHNTSYTTAQVSSTPVTITKTVSSKTITMQPLASNSGTKFITKISHDSGQKLNQQTVNISNNSGTAQGGTVNKVQYYTNLSSLPPQIIQQLLKNVNSGDGAAGKVGHTFVLSSVNQANNVVLSQKPVATTQPDKTRVNLMANFVANQPISSTKTSLNSTIETVQSTSSATATTTAASNVTHNPNIMHTVLQPQFQVLLNPASQSSALKTSVVSLAQNQSKTAVRTHQGPVYVISKPGIASQILGATKLIANTPVNSAQCLSSPSLKLGNIIDQSYSSTNTPSKAVSSTSSSTIQNINPRESKLTNMIIGLDNQTAPSTALSQNPLLNQSVALDPHLVTTSKTKVTKSPGKYACNVTVKSLLESRAAKKVNEDVLENALITAESQVTATQMTSVINQPLSTNDATVKLLPALSSSVNDSAHVAKNTCLLSSVQSQQPEVKSNSVTGVTSLASAVTVMPAVQARKSITHTTQSNKSPITVTPQRIPHSTFDNAKNNNLLSLQSTTIGQAVPAGTNIRVNIPQAALLAQTGLNTLKPAAGRSLAILQPATSIANSKNVILKVVPQNILTTTSTNPISEQSLKAVTNMQTSPLQPATNLVSSRTLSQSDLKQFAALPQQILTTANPAIPKSVVDQKLADAAKVVCKQPVANVVSGKANPASVLNVGLQNAAVGVPLSMQGPGGQSILLLSPKDQNLQQQKAIGVIPVQSEQNATEIVKKFTSVQQISSLSTPAIQIIPSQSTNSAVTNIASLRGQLLQTTQGNIILTTPTISSGSSHSGTISHLLQSSLGKQTVIISGSTNDGQPAGHTAATTPNTTTTISLPEKSSLRNSLPNVQAVQLKSDSGSNTIPLTLSSNVLRLDGATVAQPHLTTAPAGNNLITFGLSPVGLPTNLITNSVGTQLLNDPSSLTTNTSLSSSSSSSSSSPASSLSTISSSLLTSSSSSSLQQLQLQSQSPQLVSSTLNPQSVSGQQATLAIPTGIRPTLSNPSKLPADSSKPDGFPSAVTPVSEFSRAVQQRPHLVQNVSFVSSNANQLLTTVKNAQVQNIVPAASRAMTNPTRTTDLTTTTTNNNNNNNNSSSSLTSNVLGVTQVTLPTTVPSLGTSTTMVTDISKLSPQVVTNYMRPNSIQTAKTVAQTPVKNRHMILQQKLSSPPTLQQAQKPVVSPQIQQKQTNFVSNPQPQTSNLSNNLLNVNRTSSCPAVGVQQLVLYSIGGQLVTPQGIPVTLENGVLKILTAPPAAATAATATPAAATAAVTSNQIMLVQSPNPSGIGSPTTQAQLRCSTPVANALSKVLKPSQPLPSAAQSFLLSPTSNISPTNSIASSSLSMPTQLTYAVPAQAILPTGTDIHRQYLPKLNSNTNTVVATTTTTIPPTAITTTTTTTSSNNNNSNNNALTSITFTPTLTSSLPSMISNPCKISPSSALIPISDSVSGAKLSAASTNLTDMYLNKISLPASSDTKSGTTMVIMAANPLQSGGLKATKHSISAQSSSSSSNGQALTTPVQVGNLVSLNSLGRLHFTTTNTLTSPNSKSKGQSGEKEDSSFEGAAILLSLAQQAPTAGQTAAAVSFNPQTTNS</sequence>
<evidence type="ECO:0000259" key="5">
    <source>
        <dbReference type="PROSITE" id="PS50014"/>
    </source>
</evidence>
<protein>
    <submittedName>
        <fullName evidence="7">Uncharacterized protein KIAA2026-like isoform X1</fullName>
    </submittedName>
</protein>
<dbReference type="PROSITE" id="PS50014">
    <property type="entry name" value="BROMODOMAIN_2"/>
    <property type="match status" value="1"/>
</dbReference>
<name>A0A7E6FDS9_9MOLL</name>
<feature type="region of interest" description="Disordered" evidence="4">
    <location>
        <begin position="2709"/>
        <end position="2728"/>
    </location>
</feature>
<proteinExistence type="predicted"/>
<dbReference type="PRINTS" id="PR00503">
    <property type="entry name" value="BROMODOMAIN"/>
</dbReference>
<dbReference type="SUPFAM" id="SSF47370">
    <property type="entry name" value="Bromodomain"/>
    <property type="match status" value="1"/>
</dbReference>
<dbReference type="InterPro" id="IPR040214">
    <property type="entry name" value="BRD10"/>
</dbReference>
<dbReference type="RefSeq" id="XP_036365904.1">
    <property type="nucleotide sequence ID" value="XM_036510011.1"/>
</dbReference>
<feature type="region of interest" description="Disordered" evidence="4">
    <location>
        <begin position="1027"/>
        <end position="1089"/>
    </location>
</feature>
<feature type="region of interest" description="Disordered" evidence="4">
    <location>
        <begin position="35"/>
        <end position="94"/>
    </location>
</feature>
<feature type="compositionally biased region" description="Basic residues" evidence="4">
    <location>
        <begin position="980"/>
        <end position="990"/>
    </location>
</feature>
<feature type="compositionally biased region" description="Low complexity" evidence="4">
    <location>
        <begin position="187"/>
        <end position="202"/>
    </location>
</feature>
<dbReference type="Gene3D" id="1.20.920.10">
    <property type="entry name" value="Bromodomain-like"/>
    <property type="match status" value="1"/>
</dbReference>
<gene>
    <name evidence="7" type="primary">LOC115220248</name>
</gene>
<dbReference type="PROSITE" id="PS00633">
    <property type="entry name" value="BROMODOMAIN_1"/>
    <property type="match status" value="1"/>
</dbReference>
<feature type="region of interest" description="Disordered" evidence="4">
    <location>
        <begin position="971"/>
        <end position="990"/>
    </location>
</feature>
<reference evidence="7" key="1">
    <citation type="submission" date="2025-08" db="UniProtKB">
        <authorList>
            <consortium name="RefSeq"/>
        </authorList>
    </citation>
    <scope>IDENTIFICATION</scope>
</reference>
<dbReference type="InterPro" id="IPR018359">
    <property type="entry name" value="Bromodomain_CS"/>
</dbReference>
<feature type="region of interest" description="Disordered" evidence="4">
    <location>
        <begin position="1125"/>
        <end position="1167"/>
    </location>
</feature>
<feature type="compositionally biased region" description="Low complexity" evidence="4">
    <location>
        <begin position="2135"/>
        <end position="2156"/>
    </location>
</feature>
<feature type="compositionally biased region" description="Acidic residues" evidence="4">
    <location>
        <begin position="131"/>
        <end position="173"/>
    </location>
</feature>